<sequence length="45" mass="5075">MLIKAIIKIVTHGYYNEDKIMDNTFPISPNLLSSATRKISVILVI</sequence>
<organism evidence="1 2">
    <name type="scientific">Klebsiella grimontii</name>
    <dbReference type="NCBI Taxonomy" id="2058152"/>
    <lineage>
        <taxon>Bacteria</taxon>
        <taxon>Pseudomonadati</taxon>
        <taxon>Pseudomonadota</taxon>
        <taxon>Gammaproteobacteria</taxon>
        <taxon>Enterobacterales</taxon>
        <taxon>Enterobacteriaceae</taxon>
        <taxon>Klebsiella/Raoultella group</taxon>
        <taxon>Klebsiella</taxon>
    </lineage>
</organism>
<accession>A0A285B1J3</accession>
<evidence type="ECO:0000313" key="1">
    <source>
        <dbReference type="EMBL" id="SNU34834.1"/>
    </source>
</evidence>
<reference evidence="2" key="1">
    <citation type="submission" date="2017-08" db="EMBL/GenBank/DDBJ databases">
        <authorList>
            <person name="Brisse S."/>
        </authorList>
    </citation>
    <scope>NUCLEOTIDE SEQUENCE [LARGE SCALE GENOMIC DNA]</scope>
    <source>
        <strain evidence="2">06D021</strain>
    </source>
</reference>
<protein>
    <submittedName>
        <fullName evidence="1">Uncharacterized protein</fullName>
    </submittedName>
</protein>
<name>A0A285B1J3_9ENTR</name>
<dbReference type="AlphaFoldDB" id="A0A285B1J3"/>
<proteinExistence type="predicted"/>
<dbReference type="Proteomes" id="UP000220639">
    <property type="component" value="Unassembled WGS sequence"/>
</dbReference>
<evidence type="ECO:0000313" key="2">
    <source>
        <dbReference type="Proteomes" id="UP000220639"/>
    </source>
</evidence>
<dbReference type="EMBL" id="FZTC01000015">
    <property type="protein sequence ID" value="SNU34834.1"/>
    <property type="molecule type" value="Genomic_DNA"/>
</dbReference>
<gene>
    <name evidence="1" type="ORF">KOSB73_220953</name>
</gene>